<keyword evidence="2" id="KW-1185">Reference proteome</keyword>
<proteinExistence type="predicted"/>
<dbReference type="OrthoDB" id="2327888at2759"/>
<evidence type="ECO:0000313" key="2">
    <source>
        <dbReference type="Proteomes" id="UP000789739"/>
    </source>
</evidence>
<protein>
    <submittedName>
        <fullName evidence="1">10598_t:CDS:1</fullName>
    </submittedName>
</protein>
<reference evidence="1" key="1">
    <citation type="submission" date="2021-06" db="EMBL/GenBank/DDBJ databases">
        <authorList>
            <person name="Kallberg Y."/>
            <person name="Tangrot J."/>
            <person name="Rosling A."/>
        </authorList>
    </citation>
    <scope>NUCLEOTIDE SEQUENCE</scope>
    <source>
        <strain evidence="1">BR232B</strain>
    </source>
</reference>
<evidence type="ECO:0000313" key="1">
    <source>
        <dbReference type="EMBL" id="CAG8504716.1"/>
    </source>
</evidence>
<sequence>MNTLWKIRTTMHRAGFHILFSPYRAYGYPQTYDNKFTYNESIEGLTVADAIAESDGPTIKSTVWSHDGFPGEVYRSLFPEAGFLFAKVVREDKSIVWRRYSTVTEDGKNYALGNGTFAPNLRDGTQTFGINIFRTIGGGYGCAFVVTNLNVQTATTSQWSLQVLFLHPDTNKVTKPSNVWTSPADVQISNNACSVTYDEITPFGIGWMIHTVVVNQLPKFTTYDIDYQNPNIVTTSPAINEEIPIRKTDISITYDMQVKPNAGNVSIYATDDMNILLRQTYSPVYF</sequence>
<dbReference type="AlphaFoldDB" id="A0A9N9F259"/>
<comment type="caution">
    <text evidence="1">The sequence shown here is derived from an EMBL/GenBank/DDBJ whole genome shotgun (WGS) entry which is preliminary data.</text>
</comment>
<accession>A0A9N9F259</accession>
<gene>
    <name evidence="1" type="ORF">PBRASI_LOCUS2794</name>
</gene>
<name>A0A9N9F259_9GLOM</name>
<dbReference type="Proteomes" id="UP000789739">
    <property type="component" value="Unassembled WGS sequence"/>
</dbReference>
<dbReference type="EMBL" id="CAJVPI010000229">
    <property type="protein sequence ID" value="CAG8504716.1"/>
    <property type="molecule type" value="Genomic_DNA"/>
</dbReference>
<organism evidence="1 2">
    <name type="scientific">Paraglomus brasilianum</name>
    <dbReference type="NCBI Taxonomy" id="144538"/>
    <lineage>
        <taxon>Eukaryota</taxon>
        <taxon>Fungi</taxon>
        <taxon>Fungi incertae sedis</taxon>
        <taxon>Mucoromycota</taxon>
        <taxon>Glomeromycotina</taxon>
        <taxon>Glomeromycetes</taxon>
        <taxon>Paraglomerales</taxon>
        <taxon>Paraglomeraceae</taxon>
        <taxon>Paraglomus</taxon>
    </lineage>
</organism>